<name>A0A4Q4TTA8_9PEZI</name>
<dbReference type="STRING" id="155417.A0A4Q4TTA8"/>
<feature type="region of interest" description="Disordered" evidence="1">
    <location>
        <begin position="386"/>
        <end position="423"/>
    </location>
</feature>
<proteinExistence type="predicted"/>
<evidence type="ECO:0000313" key="2">
    <source>
        <dbReference type="EMBL" id="RYP09724.1"/>
    </source>
</evidence>
<organism evidence="2 3">
    <name type="scientific">Monosporascus ibericus</name>
    <dbReference type="NCBI Taxonomy" id="155417"/>
    <lineage>
        <taxon>Eukaryota</taxon>
        <taxon>Fungi</taxon>
        <taxon>Dikarya</taxon>
        <taxon>Ascomycota</taxon>
        <taxon>Pezizomycotina</taxon>
        <taxon>Sordariomycetes</taxon>
        <taxon>Xylariomycetidae</taxon>
        <taxon>Xylariales</taxon>
        <taxon>Xylariales incertae sedis</taxon>
        <taxon>Monosporascus</taxon>
    </lineage>
</organism>
<protein>
    <submittedName>
        <fullName evidence="2">Uncharacterized protein</fullName>
    </submittedName>
</protein>
<dbReference type="OrthoDB" id="4638065at2759"/>
<keyword evidence="3" id="KW-1185">Reference proteome</keyword>
<dbReference type="Proteomes" id="UP000293360">
    <property type="component" value="Unassembled WGS sequence"/>
</dbReference>
<comment type="caution">
    <text evidence="2">The sequence shown here is derived from an EMBL/GenBank/DDBJ whole genome shotgun (WGS) entry which is preliminary data.</text>
</comment>
<gene>
    <name evidence="2" type="ORF">DL764_001150</name>
</gene>
<evidence type="ECO:0000313" key="3">
    <source>
        <dbReference type="Proteomes" id="UP000293360"/>
    </source>
</evidence>
<evidence type="ECO:0000256" key="1">
    <source>
        <dbReference type="SAM" id="MobiDB-lite"/>
    </source>
</evidence>
<feature type="compositionally biased region" description="Polar residues" evidence="1">
    <location>
        <begin position="412"/>
        <end position="423"/>
    </location>
</feature>
<accession>A0A4Q4TTA8</accession>
<sequence>MVGLLRNLLQKIPNTDIKILAEEVSGSQIEVLTNSMEETIVDFKLGDKQVRVMQAHDIDKDDPATYDQARRAKEARQRARAAFDEPVMSIPLQQYVMACVLRDNTDAEQTPQGDDEDFFTDLRSTAQERYRLLMTRDERGKCRKDHTACTDRELNDFLNTVKSNWCEGWNGEVYNADYFFNYVRDRAAAGKNAWHLVEVDIFIVIDRHRRVVFASVVELMQLLHGSDVTRLLARALDMWSYFTPLPFPEQGVMWCRFQSKPGAGQLPVAVPTVLRRGTRKATEMIRFLVQPLGPEYYSECVEILKQLPPDQKIKTDDEDFLNLFAIGINGYTRRHRDVKDIEGGLSGLLTLGCYIGPRFFIIGTNHESAKRYAWCKMGRPPLLVEADPKGDLGAPCVNPRSDDDDDDIMKWTNKNRPWTSRSR</sequence>
<reference evidence="2 3" key="1">
    <citation type="submission" date="2018-06" db="EMBL/GenBank/DDBJ databases">
        <title>Complete Genomes of Monosporascus.</title>
        <authorList>
            <person name="Robinson A.J."/>
            <person name="Natvig D.O."/>
        </authorList>
    </citation>
    <scope>NUCLEOTIDE SEQUENCE [LARGE SCALE GENOMIC DNA]</scope>
    <source>
        <strain evidence="2 3">CBS 110550</strain>
    </source>
</reference>
<dbReference type="AlphaFoldDB" id="A0A4Q4TTA8"/>
<dbReference type="EMBL" id="QJNU01000031">
    <property type="protein sequence ID" value="RYP09724.1"/>
    <property type="molecule type" value="Genomic_DNA"/>
</dbReference>